<sequence length="164" mass="18562">MKSKYLLITVIFSALFFALGFFINGPSENSEVLADTTAVKSTTEEPVITTNQTSEKSKTNYAKLLKGKFILAGSDYAGYEFIDAKTISWTNELFPMDPDTMSIKWIDESTFITKFSKKTNKDCAPVIGVLKVVSYNDGKLVLKDYWTGWNDRKDELSTFHQSYE</sequence>
<accession>A0ABW9J5B3</accession>
<organism evidence="1 2">
    <name type="scientific">Pedobacter ureilyticus</name>
    <dbReference type="NCBI Taxonomy" id="1393051"/>
    <lineage>
        <taxon>Bacteria</taxon>
        <taxon>Pseudomonadati</taxon>
        <taxon>Bacteroidota</taxon>
        <taxon>Sphingobacteriia</taxon>
        <taxon>Sphingobacteriales</taxon>
        <taxon>Sphingobacteriaceae</taxon>
        <taxon>Pedobacter</taxon>
    </lineage>
</organism>
<comment type="caution">
    <text evidence="1">The sequence shown here is derived from an EMBL/GenBank/DDBJ whole genome shotgun (WGS) entry which is preliminary data.</text>
</comment>
<gene>
    <name evidence="1" type="ORF">E6A44_002685</name>
</gene>
<evidence type="ECO:0008006" key="3">
    <source>
        <dbReference type="Google" id="ProtNLM"/>
    </source>
</evidence>
<dbReference type="RefSeq" id="WP_138721609.1">
    <property type="nucleotide sequence ID" value="NZ_SSHJ02000001.1"/>
</dbReference>
<proteinExistence type="predicted"/>
<keyword evidence="2" id="KW-1185">Reference proteome</keyword>
<dbReference type="EMBL" id="SSHJ02000001">
    <property type="protein sequence ID" value="MFN0254457.1"/>
    <property type="molecule type" value="Genomic_DNA"/>
</dbReference>
<name>A0ABW9J5B3_9SPHI</name>
<evidence type="ECO:0000313" key="2">
    <source>
        <dbReference type="Proteomes" id="UP001517247"/>
    </source>
</evidence>
<dbReference type="Proteomes" id="UP001517247">
    <property type="component" value="Unassembled WGS sequence"/>
</dbReference>
<protein>
    <recommendedName>
        <fullName evidence="3">Nuclear transport factor 2 family protein</fullName>
    </recommendedName>
</protein>
<evidence type="ECO:0000313" key="1">
    <source>
        <dbReference type="EMBL" id="MFN0254457.1"/>
    </source>
</evidence>
<reference evidence="1 2" key="1">
    <citation type="submission" date="2024-12" db="EMBL/GenBank/DDBJ databases">
        <authorList>
            <person name="Hu S."/>
        </authorList>
    </citation>
    <scope>NUCLEOTIDE SEQUENCE [LARGE SCALE GENOMIC DNA]</scope>
    <source>
        <strain evidence="1 2">THG-T11</strain>
    </source>
</reference>